<dbReference type="InterPro" id="IPR011009">
    <property type="entry name" value="Kinase-like_dom_sf"/>
</dbReference>
<dbReference type="Pfam" id="PF00069">
    <property type="entry name" value="Pkinase"/>
    <property type="match status" value="1"/>
</dbReference>
<reference evidence="2" key="1">
    <citation type="submission" date="2021-03" db="EMBL/GenBank/DDBJ databases">
        <title>Comparative genomics and phylogenomic investigation of the class Geoglossomycetes provide insights into ecological specialization and systematics.</title>
        <authorList>
            <person name="Melie T."/>
            <person name="Pirro S."/>
            <person name="Miller A.N."/>
            <person name="Quandt A."/>
        </authorList>
    </citation>
    <scope>NUCLEOTIDE SEQUENCE</scope>
    <source>
        <strain evidence="2">CAQ_001_2017</strain>
    </source>
</reference>
<comment type="caution">
    <text evidence="2">The sequence shown here is derived from an EMBL/GenBank/DDBJ whole genome shotgun (WGS) entry which is preliminary data.</text>
</comment>
<sequence>MASLTFPPTQGRTSLPSEVAEREIDRLFSRTDRYPDEEIDRFSVLLGSADRPLWSKTPRLYIVLRTIGKLGVLDELIDDGFNDLWLPLSAEHIANYSCLSETDFLTAQRTVLTDVVALERGRHQNLDLNVVPLESEGYLGRGSYGVVQKVSHFAQVFAQKTIWRQVNFSTHRENMNSFKKELEALRRLNHRHIVELKGSYTDQLRAALLMKPVADCNLAQYFERAQNATGQDAVGRRSAIRSFFGCLTDAVAYVHKSQIRHKDIKPTNILVHGTKVILTDFGTSRDWSDMSRSATTGPIETGTREYRSPEVAKCKPRKSSSDIWSLGCVFLEMVTVLKGRRVEALKEHMRKETESQLYWCNLVSVERWIRQLRQREPSRDNIPLEWVEKMLQKVPGARCTAAELKADILGCGSPPGSRSPFCGDCCDGVNWVMV</sequence>
<evidence type="ECO:0000313" key="3">
    <source>
        <dbReference type="Proteomes" id="UP000750711"/>
    </source>
</evidence>
<dbReference type="GO" id="GO:0004674">
    <property type="term" value="F:protein serine/threonine kinase activity"/>
    <property type="evidence" value="ECO:0007669"/>
    <property type="project" value="TreeGrafter"/>
</dbReference>
<dbReference type="AlphaFoldDB" id="A0A9P8LGN3"/>
<evidence type="ECO:0000313" key="2">
    <source>
        <dbReference type="EMBL" id="KAH0565162.1"/>
    </source>
</evidence>
<feature type="domain" description="Protein kinase" evidence="1">
    <location>
        <begin position="133"/>
        <end position="409"/>
    </location>
</feature>
<name>A0A9P8LGN3_9PEZI</name>
<dbReference type="Gene3D" id="3.30.200.20">
    <property type="entry name" value="Phosphorylase Kinase, domain 1"/>
    <property type="match status" value="1"/>
</dbReference>
<protein>
    <recommendedName>
        <fullName evidence="1">Protein kinase domain-containing protein</fullName>
    </recommendedName>
</protein>
<dbReference type="GO" id="GO:0005524">
    <property type="term" value="F:ATP binding"/>
    <property type="evidence" value="ECO:0007669"/>
    <property type="project" value="InterPro"/>
</dbReference>
<dbReference type="SMART" id="SM00220">
    <property type="entry name" value="S_TKc"/>
    <property type="match status" value="1"/>
</dbReference>
<dbReference type="Gene3D" id="1.10.510.10">
    <property type="entry name" value="Transferase(Phosphotransferase) domain 1"/>
    <property type="match status" value="1"/>
</dbReference>
<dbReference type="SUPFAM" id="SSF56112">
    <property type="entry name" value="Protein kinase-like (PK-like)"/>
    <property type="match status" value="1"/>
</dbReference>
<evidence type="ECO:0000259" key="1">
    <source>
        <dbReference type="PROSITE" id="PS50011"/>
    </source>
</evidence>
<dbReference type="CDD" id="cd00180">
    <property type="entry name" value="PKc"/>
    <property type="match status" value="1"/>
</dbReference>
<proteinExistence type="predicted"/>
<dbReference type="InterPro" id="IPR000719">
    <property type="entry name" value="Prot_kinase_dom"/>
</dbReference>
<dbReference type="PANTHER" id="PTHR24359:SF1">
    <property type="entry name" value="INHIBITOR OF NUCLEAR FACTOR KAPPA-B KINASE EPSILON SUBUNIT HOMOLOG 1-RELATED"/>
    <property type="match status" value="1"/>
</dbReference>
<gene>
    <name evidence="2" type="ORF">GP486_001440</name>
</gene>
<accession>A0A9P8LGN3</accession>
<dbReference type="EMBL" id="JAGHQM010000129">
    <property type="protein sequence ID" value="KAH0565162.1"/>
    <property type="molecule type" value="Genomic_DNA"/>
</dbReference>
<dbReference type="InterPro" id="IPR008271">
    <property type="entry name" value="Ser/Thr_kinase_AS"/>
</dbReference>
<dbReference type="PANTHER" id="PTHR24359">
    <property type="entry name" value="SERINE/THREONINE-PROTEIN KINASE SBK1"/>
    <property type="match status" value="1"/>
</dbReference>
<dbReference type="PROSITE" id="PS50011">
    <property type="entry name" value="PROTEIN_KINASE_DOM"/>
    <property type="match status" value="1"/>
</dbReference>
<keyword evidence="3" id="KW-1185">Reference proteome</keyword>
<dbReference type="PROSITE" id="PS00108">
    <property type="entry name" value="PROTEIN_KINASE_ST"/>
    <property type="match status" value="1"/>
</dbReference>
<organism evidence="2 3">
    <name type="scientific">Trichoglossum hirsutum</name>
    <dbReference type="NCBI Taxonomy" id="265104"/>
    <lineage>
        <taxon>Eukaryota</taxon>
        <taxon>Fungi</taxon>
        <taxon>Dikarya</taxon>
        <taxon>Ascomycota</taxon>
        <taxon>Pezizomycotina</taxon>
        <taxon>Geoglossomycetes</taxon>
        <taxon>Geoglossales</taxon>
        <taxon>Geoglossaceae</taxon>
        <taxon>Trichoglossum</taxon>
    </lineage>
</organism>
<dbReference type="Proteomes" id="UP000750711">
    <property type="component" value="Unassembled WGS sequence"/>
</dbReference>